<evidence type="ECO:0000256" key="6">
    <source>
        <dbReference type="PROSITE-ProRule" id="PRU00175"/>
    </source>
</evidence>
<dbReference type="GO" id="GO:0008270">
    <property type="term" value="F:zinc ion binding"/>
    <property type="evidence" value="ECO:0007669"/>
    <property type="project" value="UniProtKB-KW"/>
</dbReference>
<dbReference type="Gene3D" id="3.30.40.10">
    <property type="entry name" value="Zinc/RING finger domain, C3HC4 (zinc finger)"/>
    <property type="match status" value="1"/>
</dbReference>
<dbReference type="InterPro" id="IPR032443">
    <property type="entry name" value="RAWUL"/>
</dbReference>
<evidence type="ECO:0000313" key="11">
    <source>
        <dbReference type="Proteomes" id="UP000274504"/>
    </source>
</evidence>
<dbReference type="GO" id="GO:0000122">
    <property type="term" value="P:negative regulation of transcription by RNA polymerase II"/>
    <property type="evidence" value="ECO:0007669"/>
    <property type="project" value="TreeGrafter"/>
</dbReference>
<organism evidence="13">
    <name type="scientific">Hymenolepis diminuta</name>
    <name type="common">Rat tapeworm</name>
    <dbReference type="NCBI Taxonomy" id="6216"/>
    <lineage>
        <taxon>Eukaryota</taxon>
        <taxon>Metazoa</taxon>
        <taxon>Spiralia</taxon>
        <taxon>Lophotrochozoa</taxon>
        <taxon>Platyhelminthes</taxon>
        <taxon>Cestoda</taxon>
        <taxon>Eucestoda</taxon>
        <taxon>Cyclophyllidea</taxon>
        <taxon>Hymenolepididae</taxon>
        <taxon>Hymenolepis</taxon>
    </lineage>
</organism>
<dbReference type="AlphaFoldDB" id="A0A0R3SHN2"/>
<dbReference type="InterPro" id="IPR013083">
    <property type="entry name" value="Znf_RING/FYVE/PHD"/>
</dbReference>
<evidence type="ECO:0000313" key="9">
    <source>
        <dbReference type="EMBL" id="VDL49402.1"/>
    </source>
</evidence>
<sequence>MSDSKKIKLSLLNGHLICGLCGGYLIDATVLTNCIHAFCRSCILKYISEHNNVCPLCQTLIKEGSSSTSCDALRPDVTLQRVVYKLVPGLLKVEIDRVSEFHKRYMKNPSKVVREVRLSCKELQDADDSGSNDNGPPAVLSSTPTPLATRSLSRSLNPKRVSKCRNVKSFPPETSISCLIDTTDNVSLSLEPLYLPPSPASSTSNSTFSQPFYPTLYLLCPAVCTIAHLQRFLLAKHYNTPSPNSWTVEIFLDGEYLEPAHSLRELAFLYAWPTHHRVLPLLYRFSDSQSVWWGSPQAQSLSPQASPSSKKRKRLSI</sequence>
<dbReference type="PANTHER" id="PTHR10825:SF29">
    <property type="entry name" value="POLYCOMB GROUP RING FINGER PROTEIN 1"/>
    <property type="match status" value="1"/>
</dbReference>
<keyword evidence="12" id="KW-1185">Reference proteome</keyword>
<comment type="subcellular location">
    <subcellularLocation>
        <location evidence="1">Nucleus</location>
    </subcellularLocation>
</comment>
<evidence type="ECO:0000256" key="1">
    <source>
        <dbReference type="ARBA" id="ARBA00004123"/>
    </source>
</evidence>
<evidence type="ECO:0000256" key="3">
    <source>
        <dbReference type="ARBA" id="ARBA00022771"/>
    </source>
</evidence>
<dbReference type="PROSITE" id="PS50089">
    <property type="entry name" value="ZF_RING_2"/>
    <property type="match status" value="1"/>
</dbReference>
<dbReference type="OrthoDB" id="1305878at2759"/>
<keyword evidence="2" id="KW-0479">Metal-binding</keyword>
<evidence type="ECO:0000259" key="8">
    <source>
        <dbReference type="PROSITE" id="PS50089"/>
    </source>
</evidence>
<evidence type="ECO:0000256" key="7">
    <source>
        <dbReference type="SAM" id="MobiDB-lite"/>
    </source>
</evidence>
<proteinExistence type="predicted"/>
<dbReference type="Pfam" id="PF16207">
    <property type="entry name" value="RAWUL"/>
    <property type="match status" value="1"/>
</dbReference>
<dbReference type="PANTHER" id="PTHR10825">
    <property type="entry name" value="RING FINGER DOMAIN-CONTAINING, POLYCOMB GROUP COMPONENT"/>
    <property type="match status" value="1"/>
</dbReference>
<dbReference type="InterPro" id="IPR017907">
    <property type="entry name" value="Znf_RING_CS"/>
</dbReference>
<reference evidence="10 12" key="3">
    <citation type="submission" date="2019-07" db="EMBL/GenBank/DDBJ databases">
        <authorList>
            <person name="Jastrzebski P J."/>
            <person name="Paukszto L."/>
            <person name="Jastrzebski P J."/>
        </authorList>
    </citation>
    <scope>NUCLEOTIDE SEQUENCE [LARGE SCALE GENOMIC DNA]</scope>
    <source>
        <strain evidence="10 12">WMS-il1</strain>
    </source>
</reference>
<keyword evidence="3 6" id="KW-0863">Zinc-finger</keyword>
<evidence type="ECO:0000256" key="5">
    <source>
        <dbReference type="ARBA" id="ARBA00023242"/>
    </source>
</evidence>
<reference evidence="13" key="1">
    <citation type="submission" date="2017-02" db="UniProtKB">
        <authorList>
            <consortium name="WormBaseParasite"/>
        </authorList>
    </citation>
    <scope>IDENTIFICATION</scope>
</reference>
<dbReference type="Proteomes" id="UP000274504">
    <property type="component" value="Unassembled WGS sequence"/>
</dbReference>
<evidence type="ECO:0000256" key="4">
    <source>
        <dbReference type="ARBA" id="ARBA00022833"/>
    </source>
</evidence>
<dbReference type="SMART" id="SM00184">
    <property type="entry name" value="RING"/>
    <property type="match status" value="1"/>
</dbReference>
<feature type="compositionally biased region" description="Low complexity" evidence="7">
    <location>
        <begin position="297"/>
        <end position="308"/>
    </location>
</feature>
<evidence type="ECO:0000313" key="10">
    <source>
        <dbReference type="EMBL" id="VUZ53093.1"/>
    </source>
</evidence>
<feature type="domain" description="RING-type" evidence="8">
    <location>
        <begin position="18"/>
        <end position="58"/>
    </location>
</feature>
<dbReference type="EMBL" id="CABIJS010000544">
    <property type="protein sequence ID" value="VUZ53093.1"/>
    <property type="molecule type" value="Genomic_DNA"/>
</dbReference>
<accession>A0A0R3SHN2</accession>
<dbReference type="Gene3D" id="3.10.20.90">
    <property type="entry name" value="Phosphatidylinositol 3-kinase Catalytic Subunit, Chain A, domain 1"/>
    <property type="match status" value="1"/>
</dbReference>
<keyword evidence="4" id="KW-0862">Zinc</keyword>
<dbReference type="Proteomes" id="UP000321570">
    <property type="component" value="Unassembled WGS sequence"/>
</dbReference>
<dbReference type="WBParaSite" id="HDID_0000444701-mRNA-1">
    <property type="protein sequence ID" value="HDID_0000444701-mRNA-1"/>
    <property type="gene ID" value="HDID_0000444701"/>
</dbReference>
<dbReference type="GO" id="GO:1990841">
    <property type="term" value="F:promoter-specific chromatin binding"/>
    <property type="evidence" value="ECO:0007669"/>
    <property type="project" value="TreeGrafter"/>
</dbReference>
<dbReference type="Pfam" id="PF13923">
    <property type="entry name" value="zf-C3HC4_2"/>
    <property type="match status" value="1"/>
</dbReference>
<evidence type="ECO:0000256" key="2">
    <source>
        <dbReference type="ARBA" id="ARBA00022723"/>
    </source>
</evidence>
<keyword evidence="5" id="KW-0539">Nucleus</keyword>
<dbReference type="PROSITE" id="PS00518">
    <property type="entry name" value="ZF_RING_1"/>
    <property type="match status" value="1"/>
</dbReference>
<protein>
    <submittedName>
        <fullName evidence="13">RING-type domain-containing protein</fullName>
    </submittedName>
</protein>
<dbReference type="SUPFAM" id="SSF57850">
    <property type="entry name" value="RING/U-box"/>
    <property type="match status" value="1"/>
</dbReference>
<dbReference type="EMBL" id="UYSG01001703">
    <property type="protein sequence ID" value="VDL49402.1"/>
    <property type="molecule type" value="Genomic_DNA"/>
</dbReference>
<reference evidence="9 11" key="2">
    <citation type="submission" date="2018-11" db="EMBL/GenBank/DDBJ databases">
        <authorList>
            <consortium name="Pathogen Informatics"/>
        </authorList>
    </citation>
    <scope>NUCLEOTIDE SEQUENCE [LARGE SCALE GENOMIC DNA]</scope>
</reference>
<dbReference type="FunFam" id="3.30.40.10:FF:000033">
    <property type="entry name" value="Polycomb group RING finger protein 3"/>
    <property type="match status" value="1"/>
</dbReference>
<dbReference type="GO" id="GO:0035102">
    <property type="term" value="C:PRC1 complex"/>
    <property type="evidence" value="ECO:0007669"/>
    <property type="project" value="TreeGrafter"/>
</dbReference>
<dbReference type="STRING" id="6216.A0A0R3SHN2"/>
<evidence type="ECO:0000313" key="12">
    <source>
        <dbReference type="Proteomes" id="UP000321570"/>
    </source>
</evidence>
<feature type="compositionally biased region" description="Polar residues" evidence="7">
    <location>
        <begin position="131"/>
        <end position="153"/>
    </location>
</feature>
<feature type="region of interest" description="Disordered" evidence="7">
    <location>
        <begin position="297"/>
        <end position="317"/>
    </location>
</feature>
<gene>
    <name evidence="9" type="ORF">HDID_LOCUS4445</name>
    <name evidence="10" type="ORF">WMSIL1_LOCUS11475</name>
</gene>
<dbReference type="InterPro" id="IPR001841">
    <property type="entry name" value="Znf_RING"/>
</dbReference>
<evidence type="ECO:0000313" key="13">
    <source>
        <dbReference type="WBParaSite" id="HDID_0000444701-mRNA-1"/>
    </source>
</evidence>
<feature type="region of interest" description="Disordered" evidence="7">
    <location>
        <begin position="124"/>
        <end position="153"/>
    </location>
</feature>
<name>A0A0R3SHN2_HYMDI</name>